<gene>
    <name evidence="3" type="ORF">PSHT_06047</name>
</gene>
<dbReference type="VEuPathDB" id="FungiDB:PSTT_05963"/>
<accession>A0A2S4W901</accession>
<comment type="caution">
    <text evidence="3">The sequence shown here is derived from an EMBL/GenBank/DDBJ whole genome shotgun (WGS) entry which is preliminary data.</text>
</comment>
<feature type="region of interest" description="Disordered" evidence="1">
    <location>
        <begin position="116"/>
        <end position="143"/>
    </location>
</feature>
<proteinExistence type="predicted"/>
<feature type="signal peptide" evidence="2">
    <location>
        <begin position="1"/>
        <end position="24"/>
    </location>
</feature>
<dbReference type="EMBL" id="PKSM01000069">
    <property type="protein sequence ID" value="POW18236.1"/>
    <property type="molecule type" value="Genomic_DNA"/>
</dbReference>
<organism evidence="3 4">
    <name type="scientific">Puccinia striiformis</name>
    <dbReference type="NCBI Taxonomy" id="27350"/>
    <lineage>
        <taxon>Eukaryota</taxon>
        <taxon>Fungi</taxon>
        <taxon>Dikarya</taxon>
        <taxon>Basidiomycota</taxon>
        <taxon>Pucciniomycotina</taxon>
        <taxon>Pucciniomycetes</taxon>
        <taxon>Pucciniales</taxon>
        <taxon>Pucciniaceae</taxon>
        <taxon>Puccinia</taxon>
    </lineage>
</organism>
<feature type="non-terminal residue" evidence="3">
    <location>
        <position position="572"/>
    </location>
</feature>
<reference evidence="4" key="3">
    <citation type="journal article" date="2018" name="Mol. Plant Microbe Interact.">
        <title>Genome sequence resources for the wheat stripe rust pathogen (Puccinia striiformis f. sp. tritici) and the barley stripe rust pathogen (Puccinia striiformis f. sp. hordei).</title>
        <authorList>
            <person name="Xia C."/>
            <person name="Wang M."/>
            <person name="Yin C."/>
            <person name="Cornejo O.E."/>
            <person name="Hulbert S.H."/>
            <person name="Chen X."/>
        </authorList>
    </citation>
    <scope>NUCLEOTIDE SEQUENCE [LARGE SCALE GENOMIC DNA]</scope>
    <source>
        <strain evidence="4">93TX-2</strain>
    </source>
</reference>
<evidence type="ECO:0000256" key="2">
    <source>
        <dbReference type="SAM" id="SignalP"/>
    </source>
</evidence>
<evidence type="ECO:0000256" key="1">
    <source>
        <dbReference type="SAM" id="MobiDB-lite"/>
    </source>
</evidence>
<sequence>MLRSCQHLPYHIIFCFACLSAINSHIPQAGWGAVQSGETYCRRPQIMSASLRCPMPSAPPVEVERSCQDSQDYLAALLGLSSPESTARELEYAPLSPFSQDILYQLENDPSLFHIDQTYIPTPDPAPTSPDPPTSDDHFLRTSPTGNLRRTLIDVPLGFVADVKPIVKNHRDVWIGFVGVGERSGSQLGVDGTTGSPESQSRKRSAERLMGQRKKLAAGSIPLNSLRLKCQIGRVEELLKVHFYNFSRKVQESETFTRSEKAAHPDSNLKIVMVRSRHQAGAVVFRITDASGVLRLQGVQHLNDQYRFLLRYLNAHCEDSLKIQTVMEKEQLATLFGWIDEKIYGSGTGPALIGMSTSSELAWKKDDQFDNIQKKLITYFSQALTEREDCVPPLATCLVEEFKAQYEKFLSNLGDDQGGISRSAAIPNWSGHSDKQSIGTTNFSMGDPFNLNQECKDLDPKVDIHASAIMGESQSTPKINYNQSKWFSSESCPLWHSVMLNFYVSTVMQHNSPPYNMQVSIPQYLGWKNTLLCSIPLPCTTRINNLQIVKDSLRNFSQANSEFKKYKEKVEG</sequence>
<feature type="chain" id="PRO_5015608737" evidence="2">
    <location>
        <begin position="25"/>
        <end position="572"/>
    </location>
</feature>
<dbReference type="AlphaFoldDB" id="A0A2S4W901"/>
<dbReference type="Proteomes" id="UP000238274">
    <property type="component" value="Unassembled WGS sequence"/>
</dbReference>
<reference evidence="3 4" key="1">
    <citation type="submission" date="2017-12" db="EMBL/GenBank/DDBJ databases">
        <title>Gene loss provides genomic basis for host adaptation in cereal stripe rust fungi.</title>
        <authorList>
            <person name="Xia C."/>
        </authorList>
    </citation>
    <scope>NUCLEOTIDE SEQUENCE [LARGE SCALE GENOMIC DNA]</scope>
    <source>
        <strain evidence="3 4">93TX-2</strain>
    </source>
</reference>
<evidence type="ECO:0000313" key="3">
    <source>
        <dbReference type="EMBL" id="POW18236.1"/>
    </source>
</evidence>
<protein>
    <submittedName>
        <fullName evidence="3">Uncharacterized protein</fullName>
    </submittedName>
</protein>
<feature type="compositionally biased region" description="Pro residues" evidence="1">
    <location>
        <begin position="122"/>
        <end position="133"/>
    </location>
</feature>
<dbReference type="VEuPathDB" id="FungiDB:PSHT_06047"/>
<evidence type="ECO:0000313" key="4">
    <source>
        <dbReference type="Proteomes" id="UP000238274"/>
    </source>
</evidence>
<keyword evidence="2" id="KW-0732">Signal</keyword>
<name>A0A2S4W901_9BASI</name>
<reference evidence="4" key="2">
    <citation type="journal article" date="2018" name="BMC Genomics">
        <title>Genomic insights into host adaptation between the wheat stripe rust pathogen (Puccinia striiformis f. sp. tritici) and the barley stripe rust pathogen (Puccinia striiformis f. sp. hordei).</title>
        <authorList>
            <person name="Xia C."/>
            <person name="Wang M."/>
            <person name="Yin C."/>
            <person name="Cornejo O.E."/>
            <person name="Hulbert S.H."/>
            <person name="Chen X."/>
        </authorList>
    </citation>
    <scope>NUCLEOTIDE SEQUENCE [LARGE SCALE GENOMIC DNA]</scope>
    <source>
        <strain evidence="4">93TX-2</strain>
    </source>
</reference>
<keyword evidence="4" id="KW-1185">Reference proteome</keyword>